<evidence type="ECO:0000313" key="3">
    <source>
        <dbReference type="Proteomes" id="UP000001555"/>
    </source>
</evidence>
<organism>
    <name type="scientific">Ixodes scapularis</name>
    <name type="common">Black-legged tick</name>
    <name type="synonym">Deer tick</name>
    <dbReference type="NCBI Taxonomy" id="6945"/>
    <lineage>
        <taxon>Eukaryota</taxon>
        <taxon>Metazoa</taxon>
        <taxon>Ecdysozoa</taxon>
        <taxon>Arthropoda</taxon>
        <taxon>Chelicerata</taxon>
        <taxon>Arachnida</taxon>
        <taxon>Acari</taxon>
        <taxon>Parasitiformes</taxon>
        <taxon>Ixodida</taxon>
        <taxon>Ixodoidea</taxon>
        <taxon>Ixodidae</taxon>
        <taxon>Ixodinae</taxon>
        <taxon>Ixodes</taxon>
    </lineage>
</organism>
<dbReference type="VEuPathDB" id="VectorBase:ISCP_002194"/>
<evidence type="ECO:0000313" key="2">
    <source>
        <dbReference type="EnsemblMetazoa" id="ISCW017307-PA"/>
    </source>
</evidence>
<dbReference type="EnsemblMetazoa" id="ISCW017307-RA">
    <property type="protein sequence ID" value="ISCW017307-PA"/>
    <property type="gene ID" value="ISCW017307"/>
</dbReference>
<reference evidence="1 3" key="1">
    <citation type="submission" date="2008-03" db="EMBL/GenBank/DDBJ databases">
        <title>Annotation of Ixodes scapularis.</title>
        <authorList>
            <consortium name="Ixodes scapularis Genome Project Consortium"/>
            <person name="Caler E."/>
            <person name="Hannick L.I."/>
            <person name="Bidwell S."/>
            <person name="Joardar V."/>
            <person name="Thiagarajan M."/>
            <person name="Amedeo P."/>
            <person name="Galinsky K.J."/>
            <person name="Schobel S."/>
            <person name="Inman J."/>
            <person name="Hostetler J."/>
            <person name="Miller J."/>
            <person name="Hammond M."/>
            <person name="Megy K."/>
            <person name="Lawson D."/>
            <person name="Kodira C."/>
            <person name="Sutton G."/>
            <person name="Meyer J."/>
            <person name="Hill C.A."/>
            <person name="Birren B."/>
            <person name="Nene V."/>
            <person name="Collins F."/>
            <person name="Alarcon-Chaidez F."/>
            <person name="Wikel S."/>
            <person name="Strausberg R."/>
        </authorList>
    </citation>
    <scope>NUCLEOTIDE SEQUENCE [LARGE SCALE GENOMIC DNA]</scope>
    <source>
        <strain evidence="3">Wikel</strain>
        <strain evidence="1">Wikel colony</strain>
    </source>
</reference>
<protein>
    <submittedName>
        <fullName evidence="1 2">Uncharacterized protein</fullName>
    </submittedName>
</protein>
<dbReference type="EMBL" id="ABJB010883099">
    <property type="status" value="NOT_ANNOTATED_CDS"/>
    <property type="molecule type" value="Genomic_DNA"/>
</dbReference>
<dbReference type="Proteomes" id="UP000001555">
    <property type="component" value="Unassembled WGS sequence"/>
</dbReference>
<proteinExistence type="predicted"/>
<dbReference type="AlphaFoldDB" id="B7P9X8"/>
<dbReference type="VEuPathDB" id="VectorBase:ISCW017307"/>
<dbReference type="EMBL" id="DS668046">
    <property type="protein sequence ID" value="EEC03400.1"/>
    <property type="molecule type" value="Genomic_DNA"/>
</dbReference>
<dbReference type="OrthoDB" id="5967113at2759"/>
<name>B7P9X8_IXOSC</name>
<dbReference type="InParanoid" id="B7P9X8"/>
<accession>B7P9X8</accession>
<keyword evidence="3" id="KW-1185">Reference proteome</keyword>
<dbReference type="HOGENOM" id="CLU_2690573_0_0_1"/>
<dbReference type="PaxDb" id="6945-B7P9X8"/>
<reference evidence="2" key="2">
    <citation type="submission" date="2020-05" db="UniProtKB">
        <authorList>
            <consortium name="EnsemblMetazoa"/>
        </authorList>
    </citation>
    <scope>IDENTIFICATION</scope>
    <source>
        <strain evidence="2">wikel</strain>
    </source>
</reference>
<sequence length="74" mass="7841">MVRVERVAAAVSEMVGAAEETTDSGPGVAPDAGVLSEFLWDIGASTVSYQLTEEQCAGLQQDAEREYGKKLAYS</sequence>
<evidence type="ECO:0000313" key="1">
    <source>
        <dbReference type="EMBL" id="EEC03400.1"/>
    </source>
</evidence>
<gene>
    <name evidence="1" type="ORF">IscW_ISCW017307</name>
</gene>